<name>A0ABP8DN90_9ACTN</name>
<dbReference type="Proteomes" id="UP001500620">
    <property type="component" value="Unassembled WGS sequence"/>
</dbReference>
<gene>
    <name evidence="1" type="ORF">GCM10022255_086020</name>
</gene>
<proteinExistence type="predicted"/>
<organism evidence="1 2">
    <name type="scientific">Dactylosporangium darangshiense</name>
    <dbReference type="NCBI Taxonomy" id="579108"/>
    <lineage>
        <taxon>Bacteria</taxon>
        <taxon>Bacillati</taxon>
        <taxon>Actinomycetota</taxon>
        <taxon>Actinomycetes</taxon>
        <taxon>Micromonosporales</taxon>
        <taxon>Micromonosporaceae</taxon>
        <taxon>Dactylosporangium</taxon>
    </lineage>
</organism>
<protein>
    <submittedName>
        <fullName evidence="1">Uncharacterized protein</fullName>
    </submittedName>
</protein>
<comment type="caution">
    <text evidence="1">The sequence shown here is derived from an EMBL/GenBank/DDBJ whole genome shotgun (WGS) entry which is preliminary data.</text>
</comment>
<dbReference type="EMBL" id="BAABAT010000037">
    <property type="protein sequence ID" value="GAA4259820.1"/>
    <property type="molecule type" value="Genomic_DNA"/>
</dbReference>
<sequence length="285" mass="31484">MTDEALFQPLADRIGGRPVDTTTYDEVPGWLIEPLRGWIHEAMAGDEVLARRIVMRLRWSHDPFGKGYIFWLTWCNGDQILTVIDAILQLNTSLWAMVELLRHRPDINRTEPVQQLTELLADGSSRYTVDVDRHCLTVLLDPTIAAAADQAVAADPTAGDHLRLAFAAAYGLNPDPDKAYDEAVLAVEAVACPLVCPNDSRRTLGTVIRDLRNQASQWALAITDSSGLPASPVRLVEILALLWEGQSRHAGSPNSRRQSQAEAEAAVHLAAVLVKWLIDGVLYRR</sequence>
<evidence type="ECO:0000313" key="1">
    <source>
        <dbReference type="EMBL" id="GAA4259820.1"/>
    </source>
</evidence>
<accession>A0ABP8DN90</accession>
<dbReference type="RefSeq" id="WP_345136726.1">
    <property type="nucleotide sequence ID" value="NZ_BAABAT010000037.1"/>
</dbReference>
<keyword evidence="2" id="KW-1185">Reference proteome</keyword>
<evidence type="ECO:0000313" key="2">
    <source>
        <dbReference type="Proteomes" id="UP001500620"/>
    </source>
</evidence>
<reference evidence="2" key="1">
    <citation type="journal article" date="2019" name="Int. J. Syst. Evol. Microbiol.">
        <title>The Global Catalogue of Microorganisms (GCM) 10K type strain sequencing project: providing services to taxonomists for standard genome sequencing and annotation.</title>
        <authorList>
            <consortium name="The Broad Institute Genomics Platform"/>
            <consortium name="The Broad Institute Genome Sequencing Center for Infectious Disease"/>
            <person name="Wu L."/>
            <person name="Ma J."/>
        </authorList>
    </citation>
    <scope>NUCLEOTIDE SEQUENCE [LARGE SCALE GENOMIC DNA]</scope>
    <source>
        <strain evidence="2">JCM 17441</strain>
    </source>
</reference>